<proteinExistence type="predicted"/>
<dbReference type="InterPro" id="IPR008906">
    <property type="entry name" value="HATC_C_dom"/>
</dbReference>
<dbReference type="InterPro" id="IPR052035">
    <property type="entry name" value="ZnF_BED_domain_contain"/>
</dbReference>
<feature type="compositionally biased region" description="Basic and acidic residues" evidence="1">
    <location>
        <begin position="234"/>
        <end position="250"/>
    </location>
</feature>
<keyword evidence="4" id="KW-1185">Reference proteome</keyword>
<organism evidence="3 4">
    <name type="scientific">Tanacetum coccineum</name>
    <dbReference type="NCBI Taxonomy" id="301880"/>
    <lineage>
        <taxon>Eukaryota</taxon>
        <taxon>Viridiplantae</taxon>
        <taxon>Streptophyta</taxon>
        <taxon>Embryophyta</taxon>
        <taxon>Tracheophyta</taxon>
        <taxon>Spermatophyta</taxon>
        <taxon>Magnoliopsida</taxon>
        <taxon>eudicotyledons</taxon>
        <taxon>Gunneridae</taxon>
        <taxon>Pentapetalae</taxon>
        <taxon>asterids</taxon>
        <taxon>campanulids</taxon>
        <taxon>Asterales</taxon>
        <taxon>Asteraceae</taxon>
        <taxon>Asteroideae</taxon>
        <taxon>Anthemideae</taxon>
        <taxon>Anthemidinae</taxon>
        <taxon>Tanacetum</taxon>
    </lineage>
</organism>
<dbReference type="SUPFAM" id="SSF53098">
    <property type="entry name" value="Ribonuclease H-like"/>
    <property type="match status" value="1"/>
</dbReference>
<dbReference type="PANTHER" id="PTHR46481">
    <property type="entry name" value="ZINC FINGER BED DOMAIN-CONTAINING PROTEIN 4"/>
    <property type="match status" value="1"/>
</dbReference>
<comment type="caution">
    <text evidence="3">The sequence shown here is derived from an EMBL/GenBank/DDBJ whole genome shotgun (WGS) entry which is preliminary data.</text>
</comment>
<accession>A0ABQ4YEW6</accession>
<evidence type="ECO:0000259" key="2">
    <source>
        <dbReference type="Pfam" id="PF05699"/>
    </source>
</evidence>
<name>A0ABQ4YEW6_9ASTR</name>
<gene>
    <name evidence="3" type="ORF">Tco_0726169</name>
</gene>
<dbReference type="PANTHER" id="PTHR46481:SF7">
    <property type="entry name" value="ZINC FINGER BED DOMAIN-CONTAINING PROTEIN RICESLEEPER 2-LIKE"/>
    <property type="match status" value="1"/>
</dbReference>
<dbReference type="Pfam" id="PF05699">
    <property type="entry name" value="Dimer_Tnp_hAT"/>
    <property type="match status" value="1"/>
</dbReference>
<feature type="domain" description="HAT C-terminal dimerisation" evidence="2">
    <location>
        <begin position="254"/>
        <end position="313"/>
    </location>
</feature>
<dbReference type="InterPro" id="IPR012337">
    <property type="entry name" value="RNaseH-like_sf"/>
</dbReference>
<dbReference type="Proteomes" id="UP001151760">
    <property type="component" value="Unassembled WGS sequence"/>
</dbReference>
<sequence>MVIVDELPFCFVEREGFRHYSKINQPLFDVPCRVQDGTKVVDKSIENIRYAVKWIKKSGSRIEKFKSCAESAKCDITKNLILDVPTRWNSTYNVLEVAQAYEDAFDRYDLEDVTFGNAIRKKGLSVLTSEDWDKARKLCGFLKMFYDVTLRISKTKYVTSHTLVVELSTIREIYPRNKDEFLHIVVNDHYGMEGLAMVELKKSYIHAQFKALYQDYVRIHAPTSTSSSMLGKRSNMDDKTTNPPARDRLRDKMKKSSTSTSTISEVDNDLLAIPVSTVASESVFSTSGRVLDTFRSSLSDKSIKSLICTQDWLRKDKDRIPKKKEDCEAIIIVEDEGRAIKRDVIGDESFFYCRSKKFLKVVLFRDYKLIVEL</sequence>
<feature type="region of interest" description="Disordered" evidence="1">
    <location>
        <begin position="225"/>
        <end position="260"/>
    </location>
</feature>
<evidence type="ECO:0000313" key="3">
    <source>
        <dbReference type="EMBL" id="GJS76288.1"/>
    </source>
</evidence>
<reference evidence="3" key="2">
    <citation type="submission" date="2022-01" db="EMBL/GenBank/DDBJ databases">
        <authorList>
            <person name="Yamashiro T."/>
            <person name="Shiraishi A."/>
            <person name="Satake H."/>
            <person name="Nakayama K."/>
        </authorList>
    </citation>
    <scope>NUCLEOTIDE SEQUENCE</scope>
</reference>
<dbReference type="EMBL" id="BQNB010010365">
    <property type="protein sequence ID" value="GJS76288.1"/>
    <property type="molecule type" value="Genomic_DNA"/>
</dbReference>
<protein>
    <submittedName>
        <fullName evidence="3">Zinc finger BED domain-containing protein RICESLEEPER 2-like protein</fullName>
    </submittedName>
</protein>
<evidence type="ECO:0000313" key="4">
    <source>
        <dbReference type="Proteomes" id="UP001151760"/>
    </source>
</evidence>
<reference evidence="3" key="1">
    <citation type="journal article" date="2022" name="Int. J. Mol. Sci.">
        <title>Draft Genome of Tanacetum Coccineum: Genomic Comparison of Closely Related Tanacetum-Family Plants.</title>
        <authorList>
            <person name="Yamashiro T."/>
            <person name="Shiraishi A."/>
            <person name="Nakayama K."/>
            <person name="Satake H."/>
        </authorList>
    </citation>
    <scope>NUCLEOTIDE SEQUENCE</scope>
</reference>
<evidence type="ECO:0000256" key="1">
    <source>
        <dbReference type="SAM" id="MobiDB-lite"/>
    </source>
</evidence>